<evidence type="ECO:0000259" key="1">
    <source>
        <dbReference type="Pfam" id="PF13649"/>
    </source>
</evidence>
<dbReference type="Pfam" id="PF13649">
    <property type="entry name" value="Methyltransf_25"/>
    <property type="match status" value="1"/>
</dbReference>
<proteinExistence type="predicted"/>
<keyword evidence="2" id="KW-0808">Transferase</keyword>
<dbReference type="InterPro" id="IPR041698">
    <property type="entry name" value="Methyltransf_25"/>
</dbReference>
<feature type="domain" description="Methyltransferase" evidence="1">
    <location>
        <begin position="45"/>
        <end position="93"/>
    </location>
</feature>
<keyword evidence="3" id="KW-1185">Reference proteome</keyword>
<dbReference type="RefSeq" id="WP_243479205.1">
    <property type="nucleotide sequence ID" value="NZ_CP063982.1"/>
</dbReference>
<dbReference type="GO" id="GO:0008168">
    <property type="term" value="F:methyltransferase activity"/>
    <property type="evidence" value="ECO:0007669"/>
    <property type="project" value="UniProtKB-KW"/>
</dbReference>
<dbReference type="GO" id="GO:0032259">
    <property type="term" value="P:methylation"/>
    <property type="evidence" value="ECO:0007669"/>
    <property type="project" value="UniProtKB-KW"/>
</dbReference>
<accession>A0ABY4ALH1</accession>
<dbReference type="SUPFAM" id="SSF53335">
    <property type="entry name" value="S-adenosyl-L-methionine-dependent methyltransferases"/>
    <property type="match status" value="1"/>
</dbReference>
<evidence type="ECO:0000313" key="2">
    <source>
        <dbReference type="EMBL" id="UOD50793.1"/>
    </source>
</evidence>
<organism evidence="2 3">
    <name type="scientific">Orrella daihaiensis</name>
    <dbReference type="NCBI Taxonomy" id="2782176"/>
    <lineage>
        <taxon>Bacteria</taxon>
        <taxon>Pseudomonadati</taxon>
        <taxon>Pseudomonadota</taxon>
        <taxon>Betaproteobacteria</taxon>
        <taxon>Burkholderiales</taxon>
        <taxon>Alcaligenaceae</taxon>
        <taxon>Orrella</taxon>
    </lineage>
</organism>
<name>A0ABY4ALH1_9BURK</name>
<sequence length="282" mass="31226">MGEFSAQWLALREPVDHAARSARVRDVLLADLRKRHGEQLSGLSILDLGCGSGSNLRAIAPHLGGQQRWCLVDYDDALLDAARLALKAWAHVVVSETTDSLQIMYGDRDIEITFRSADLSGDLQTVLAWPADLVSASALFDLVSRQWVDRFCDALRTPLYAVLSFDGQMQWEPEHPFDQTVRQAFCMHQATDKGFGAALGPSSGRYLCDALKQRAFEVTIDKSPWQIEDLPSAFHDMLIDGIAHAVLETGSLGEADMDTWLAYHRRASLCLIGHDDLYASVP</sequence>
<protein>
    <submittedName>
        <fullName evidence="2">Methyltransferase domain-containing protein</fullName>
    </submittedName>
</protein>
<dbReference type="Gene3D" id="3.40.50.150">
    <property type="entry name" value="Vaccinia Virus protein VP39"/>
    <property type="match status" value="1"/>
</dbReference>
<dbReference type="Proteomes" id="UP000831607">
    <property type="component" value="Chromosome"/>
</dbReference>
<reference evidence="2 3" key="1">
    <citation type="submission" date="2020-11" db="EMBL/GenBank/DDBJ databases">
        <title>Algicoccus daihaiensis sp.nov., isolated from Daihai Lake in Inner Mongolia.</title>
        <authorList>
            <person name="Kai J."/>
        </authorList>
    </citation>
    <scope>NUCLEOTIDE SEQUENCE [LARGE SCALE GENOMIC DNA]</scope>
    <source>
        <strain evidence="3">f23</strain>
    </source>
</reference>
<dbReference type="EMBL" id="CP063982">
    <property type="protein sequence ID" value="UOD50793.1"/>
    <property type="molecule type" value="Genomic_DNA"/>
</dbReference>
<gene>
    <name evidence="2" type="ORF">DHf2319_02370</name>
</gene>
<dbReference type="InterPro" id="IPR029063">
    <property type="entry name" value="SAM-dependent_MTases_sf"/>
</dbReference>
<evidence type="ECO:0000313" key="3">
    <source>
        <dbReference type="Proteomes" id="UP000831607"/>
    </source>
</evidence>
<keyword evidence="2" id="KW-0489">Methyltransferase</keyword>